<feature type="transmembrane region" description="Helical" evidence="8">
    <location>
        <begin position="205"/>
        <end position="233"/>
    </location>
</feature>
<evidence type="ECO:0000256" key="1">
    <source>
        <dbReference type="ARBA" id="ARBA00004651"/>
    </source>
</evidence>
<dbReference type="Pfam" id="PF00528">
    <property type="entry name" value="BPD_transp_1"/>
    <property type="match status" value="1"/>
</dbReference>
<evidence type="ECO:0000256" key="2">
    <source>
        <dbReference type="ARBA" id="ARBA00022448"/>
    </source>
</evidence>
<accession>A0A7X0TQ56</accession>
<comment type="subcellular location">
    <subcellularLocation>
        <location evidence="1 8">Cell membrane</location>
        <topology evidence="1 8">Multi-pass membrane protein</topology>
    </subcellularLocation>
</comment>
<sequence>MKETSLKSWQRNKQIWAFIFIAPTLLLIIILNVWPIVQTLYYSFNTIKGLGEPVWNGIANYTTAFHDKELGRALINTMIFTVVTVPVGTFLSLLTAVLLNSKIKAKSFFRVVYFIPVISAPVAVSMVWKWLYNSEYGLTNYLLSLIGINGPDWLGDPKFALTSIMIVGIWSLVGYNMVILLGGLQDIPKTFYEAAEMDGAGPVKQFFTITIPLLSPTLFFVVITTFIGALQVFDYILMMISRYSPSIKSTESIVYLFYQYTFANNNKGYGATIAIILLVIILVITMIQMKLQKKWVHYK</sequence>
<feature type="transmembrane region" description="Helical" evidence="8">
    <location>
        <begin position="111"/>
        <end position="131"/>
    </location>
</feature>
<dbReference type="Gene3D" id="1.10.3720.10">
    <property type="entry name" value="MetI-like"/>
    <property type="match status" value="1"/>
</dbReference>
<feature type="transmembrane region" description="Helical" evidence="8">
    <location>
        <begin position="268"/>
        <end position="289"/>
    </location>
</feature>
<dbReference type="Proteomes" id="UP000532866">
    <property type="component" value="Unassembled WGS sequence"/>
</dbReference>
<gene>
    <name evidence="10" type="ORF">HB759_10330</name>
</gene>
<keyword evidence="5 8" id="KW-1133">Transmembrane helix</keyword>
<dbReference type="SUPFAM" id="SSF161098">
    <property type="entry name" value="MetI-like"/>
    <property type="match status" value="1"/>
</dbReference>
<comment type="similarity">
    <text evidence="8">Belongs to the binding-protein-dependent transport system permease family.</text>
</comment>
<dbReference type="PANTHER" id="PTHR30193:SF37">
    <property type="entry name" value="INNER MEMBRANE ABC TRANSPORTER PERMEASE PROTEIN YCJO"/>
    <property type="match status" value="1"/>
</dbReference>
<dbReference type="GO" id="GO:0005886">
    <property type="term" value="C:plasma membrane"/>
    <property type="evidence" value="ECO:0007669"/>
    <property type="project" value="UniProtKB-SubCell"/>
</dbReference>
<evidence type="ECO:0000256" key="4">
    <source>
        <dbReference type="ARBA" id="ARBA00022692"/>
    </source>
</evidence>
<protein>
    <submittedName>
        <fullName evidence="10">Sugar ABC transporter permease</fullName>
    </submittedName>
</protein>
<dbReference type="InterPro" id="IPR035906">
    <property type="entry name" value="MetI-like_sf"/>
</dbReference>
<dbReference type="InterPro" id="IPR000515">
    <property type="entry name" value="MetI-like"/>
</dbReference>
<dbReference type="GO" id="GO:0055085">
    <property type="term" value="P:transmembrane transport"/>
    <property type="evidence" value="ECO:0007669"/>
    <property type="project" value="InterPro"/>
</dbReference>
<evidence type="ECO:0000256" key="3">
    <source>
        <dbReference type="ARBA" id="ARBA00022475"/>
    </source>
</evidence>
<keyword evidence="7 8" id="KW-0472">Membrane</keyword>
<dbReference type="CDD" id="cd06261">
    <property type="entry name" value="TM_PBP2"/>
    <property type="match status" value="1"/>
</dbReference>
<evidence type="ECO:0000313" key="11">
    <source>
        <dbReference type="Proteomes" id="UP000532866"/>
    </source>
</evidence>
<keyword evidence="2 8" id="KW-0813">Transport</keyword>
<keyword evidence="3" id="KW-1003">Cell membrane</keyword>
<evidence type="ECO:0000259" key="9">
    <source>
        <dbReference type="PROSITE" id="PS50928"/>
    </source>
</evidence>
<dbReference type="RefSeq" id="WP_185374078.1">
    <property type="nucleotide sequence ID" value="NZ_JAARNB010000002.1"/>
</dbReference>
<dbReference type="PANTHER" id="PTHR30193">
    <property type="entry name" value="ABC TRANSPORTER PERMEASE PROTEIN"/>
    <property type="match status" value="1"/>
</dbReference>
<feature type="transmembrane region" description="Helical" evidence="8">
    <location>
        <begin position="73"/>
        <end position="99"/>
    </location>
</feature>
<reference evidence="10 11" key="1">
    <citation type="submission" date="2020-03" db="EMBL/GenBank/DDBJ databases">
        <title>Soil Listeria distribution.</title>
        <authorList>
            <person name="Liao J."/>
            <person name="Wiedmann M."/>
        </authorList>
    </citation>
    <scope>NUCLEOTIDE SEQUENCE [LARGE SCALE GENOMIC DNA]</scope>
    <source>
        <strain evidence="10 11">FSL L7-1833</strain>
    </source>
</reference>
<dbReference type="InterPro" id="IPR051393">
    <property type="entry name" value="ABC_transporter_permease"/>
</dbReference>
<organism evidence="10 11">
    <name type="scientific">Listeria booriae</name>
    <dbReference type="NCBI Taxonomy" id="1552123"/>
    <lineage>
        <taxon>Bacteria</taxon>
        <taxon>Bacillati</taxon>
        <taxon>Bacillota</taxon>
        <taxon>Bacilli</taxon>
        <taxon>Bacillales</taxon>
        <taxon>Listeriaceae</taxon>
        <taxon>Listeria</taxon>
    </lineage>
</organism>
<proteinExistence type="inferred from homology"/>
<name>A0A7X0TQ56_9LIST</name>
<keyword evidence="6" id="KW-0346">Stress response</keyword>
<dbReference type="AlphaFoldDB" id="A0A7X0TQ56"/>
<evidence type="ECO:0000256" key="8">
    <source>
        <dbReference type="RuleBase" id="RU363032"/>
    </source>
</evidence>
<feature type="transmembrane region" description="Helical" evidence="8">
    <location>
        <begin position="15"/>
        <end position="37"/>
    </location>
</feature>
<feature type="domain" description="ABC transmembrane type-1" evidence="9">
    <location>
        <begin position="74"/>
        <end position="288"/>
    </location>
</feature>
<comment type="caution">
    <text evidence="10">The sequence shown here is derived from an EMBL/GenBank/DDBJ whole genome shotgun (WGS) entry which is preliminary data.</text>
</comment>
<evidence type="ECO:0000313" key="10">
    <source>
        <dbReference type="EMBL" id="MBC1332330.1"/>
    </source>
</evidence>
<evidence type="ECO:0000256" key="5">
    <source>
        <dbReference type="ARBA" id="ARBA00022989"/>
    </source>
</evidence>
<evidence type="ECO:0000256" key="6">
    <source>
        <dbReference type="ARBA" id="ARBA00023016"/>
    </source>
</evidence>
<dbReference type="PROSITE" id="PS50928">
    <property type="entry name" value="ABC_TM1"/>
    <property type="match status" value="1"/>
</dbReference>
<feature type="transmembrane region" description="Helical" evidence="8">
    <location>
        <begin position="159"/>
        <end position="184"/>
    </location>
</feature>
<keyword evidence="4 8" id="KW-0812">Transmembrane</keyword>
<dbReference type="EMBL" id="JAAROL010000003">
    <property type="protein sequence ID" value="MBC1332330.1"/>
    <property type="molecule type" value="Genomic_DNA"/>
</dbReference>
<evidence type="ECO:0000256" key="7">
    <source>
        <dbReference type="ARBA" id="ARBA00023136"/>
    </source>
</evidence>